<keyword evidence="3" id="KW-1185">Reference proteome</keyword>
<sequence>MARQYFCWKVHLTFGCGCVEYTQTQHVCGASRDGCRSWVTMKQVDKPCEVHRGRSRALNHHHYPSASYSVSASASASSSLSSPVEGGEGLGTYVLLDSAVVEQPEGLLPSQNKMVERKKSQGGVGFGGYDLEGGCELSRAGVEERYWTRCQPCFGDDSAPRAELREEREGMGENKGQVQEQEQGQWQGQGRRRAEEWAQKGASWEGCYLARRRV</sequence>
<evidence type="ECO:0000256" key="1">
    <source>
        <dbReference type="SAM" id="MobiDB-lite"/>
    </source>
</evidence>
<dbReference type="EMBL" id="LCTW02000064">
    <property type="protein sequence ID" value="KXX80284.1"/>
    <property type="molecule type" value="Genomic_DNA"/>
</dbReference>
<protein>
    <submittedName>
        <fullName evidence="2">Uncharacterized protein</fullName>
    </submittedName>
</protein>
<evidence type="ECO:0000313" key="2">
    <source>
        <dbReference type="EMBL" id="KXX80284.1"/>
    </source>
</evidence>
<feature type="compositionally biased region" description="Low complexity" evidence="1">
    <location>
        <begin position="174"/>
        <end position="189"/>
    </location>
</feature>
<comment type="caution">
    <text evidence="2">The sequence shown here is derived from an EMBL/GenBank/DDBJ whole genome shotgun (WGS) entry which is preliminary data.</text>
</comment>
<reference evidence="2 3" key="1">
    <citation type="journal article" date="2016" name="Genome Announc.">
        <title>Genome Sequence of Madurella mycetomatis mm55, Isolated from a Human Mycetoma Case in Sudan.</title>
        <authorList>
            <person name="Smit S."/>
            <person name="Derks M.F."/>
            <person name="Bervoets S."/>
            <person name="Fahal A."/>
            <person name="van Leeuwen W."/>
            <person name="van Belkum A."/>
            <person name="van de Sande W.W."/>
        </authorList>
    </citation>
    <scope>NUCLEOTIDE SEQUENCE [LARGE SCALE GENOMIC DNA]</scope>
    <source>
        <strain evidence="3">mm55</strain>
    </source>
</reference>
<feature type="region of interest" description="Disordered" evidence="1">
    <location>
        <begin position="162"/>
        <end position="202"/>
    </location>
</feature>
<dbReference type="VEuPathDB" id="FungiDB:MMYC01_203633"/>
<dbReference type="Proteomes" id="UP000078237">
    <property type="component" value="Unassembled WGS sequence"/>
</dbReference>
<proteinExistence type="predicted"/>
<name>A0A175WBE8_9PEZI</name>
<organism evidence="2 3">
    <name type="scientific">Madurella mycetomatis</name>
    <dbReference type="NCBI Taxonomy" id="100816"/>
    <lineage>
        <taxon>Eukaryota</taxon>
        <taxon>Fungi</taxon>
        <taxon>Dikarya</taxon>
        <taxon>Ascomycota</taxon>
        <taxon>Pezizomycotina</taxon>
        <taxon>Sordariomycetes</taxon>
        <taxon>Sordariomycetidae</taxon>
        <taxon>Sordariales</taxon>
        <taxon>Sordariales incertae sedis</taxon>
        <taxon>Madurella</taxon>
    </lineage>
</organism>
<dbReference type="OrthoDB" id="4564536at2759"/>
<gene>
    <name evidence="2" type="ORF">MMYC01_203633</name>
</gene>
<evidence type="ECO:0000313" key="3">
    <source>
        <dbReference type="Proteomes" id="UP000078237"/>
    </source>
</evidence>
<dbReference type="AlphaFoldDB" id="A0A175WBE8"/>
<feature type="compositionally biased region" description="Basic and acidic residues" evidence="1">
    <location>
        <begin position="162"/>
        <end position="172"/>
    </location>
</feature>
<accession>A0A175WBE8</accession>